<dbReference type="SUPFAM" id="SSF51905">
    <property type="entry name" value="FAD/NAD(P)-binding domain"/>
    <property type="match status" value="1"/>
</dbReference>
<accession>A0A6J1WVK9</accession>
<dbReference type="GeneID" id="113516368"/>
<dbReference type="InParanoid" id="A0A6J1WVK9"/>
<dbReference type="PANTHER" id="PTHR11552:SF147">
    <property type="entry name" value="CHOLINE DEHYDROGENASE, MITOCHONDRIAL"/>
    <property type="match status" value="1"/>
</dbReference>
<dbReference type="Gene3D" id="3.30.560.10">
    <property type="entry name" value="Glucose Oxidase, domain 3"/>
    <property type="match status" value="1"/>
</dbReference>
<dbReference type="AlphaFoldDB" id="A0A6J1WVK9"/>
<dbReference type="KEGG" id="gmw:113516368"/>
<dbReference type="RefSeq" id="XP_026756586.2">
    <property type="nucleotide sequence ID" value="XM_026900785.2"/>
</dbReference>
<evidence type="ECO:0000259" key="5">
    <source>
        <dbReference type="PROSITE" id="PS00624"/>
    </source>
</evidence>
<dbReference type="InterPro" id="IPR000172">
    <property type="entry name" value="GMC_OxRdtase_N"/>
</dbReference>
<dbReference type="PROSITE" id="PS00624">
    <property type="entry name" value="GMC_OXRED_2"/>
    <property type="match status" value="1"/>
</dbReference>
<dbReference type="GO" id="GO:0016614">
    <property type="term" value="F:oxidoreductase activity, acting on CH-OH group of donors"/>
    <property type="evidence" value="ECO:0007669"/>
    <property type="project" value="InterPro"/>
</dbReference>
<dbReference type="GO" id="GO:0050660">
    <property type="term" value="F:flavin adenine dinucleotide binding"/>
    <property type="evidence" value="ECO:0007669"/>
    <property type="project" value="InterPro"/>
</dbReference>
<keyword evidence="6" id="KW-1185">Reference proteome</keyword>
<gene>
    <name evidence="7" type="primary">LOC113516368</name>
</gene>
<evidence type="ECO:0000313" key="7">
    <source>
        <dbReference type="RefSeq" id="XP_026756586.2"/>
    </source>
</evidence>
<feature type="domain" description="Glucose-methanol-choline oxidoreductase N-terminal" evidence="5">
    <location>
        <begin position="167"/>
        <end position="181"/>
    </location>
</feature>
<evidence type="ECO:0000256" key="3">
    <source>
        <dbReference type="ARBA" id="ARBA00022630"/>
    </source>
</evidence>
<comment type="cofactor">
    <cofactor evidence="1">
        <name>FAD</name>
        <dbReference type="ChEBI" id="CHEBI:57692"/>
    </cofactor>
</comment>
<dbReference type="Pfam" id="PF05199">
    <property type="entry name" value="GMC_oxred_C"/>
    <property type="match status" value="1"/>
</dbReference>
<sequence length="475" mass="52986">MYVRGNRRDFDELNITGWSWKHMEPYFLRYEGLQDLDLLPASSILFHNTTGTMKIEFFEQSNNPWHSKLINGYEALNFPRNPDVNGVSQIGVSQIIGYTYRNERMSTARGYLGRDDVKRKLKVAKYTRCTGVIIDDDNVARGITVVHGPSNATLRLYASREVILSAGALVTPQLLMLSGIGPADHLNEMGIPVRVDLPVGNNMTDHALVSVFIKVEDKLNLLKGIEKNSSLASMLLTRGGSIGVTDVVSFVNTLCYDFDKRQLIGNSSECELPTTQYIHLYADKDFITIGGPELKIRMGLDDSVVNQLREINKKYAIITVWAVVLQPKSSGTVRLANVDPLQPPAIFLNYLSDDRDMEEMLRSIRITEQLTETPAFKAAGASLVRLELESCPSNSRDSTAYWRCYARHLTYSTFHSMGTSALGRVLDTRLRVRGVARLRVADAGALPRLPRGNTAAVVIALGERLADFLLKDNIN</sequence>
<proteinExistence type="inferred from homology"/>
<dbReference type="PIRSF" id="PIRSF000137">
    <property type="entry name" value="Alcohol_oxidase"/>
    <property type="match status" value="1"/>
</dbReference>
<dbReference type="SUPFAM" id="SSF54373">
    <property type="entry name" value="FAD-linked reductases, C-terminal domain"/>
    <property type="match status" value="1"/>
</dbReference>
<evidence type="ECO:0000256" key="4">
    <source>
        <dbReference type="ARBA" id="ARBA00022827"/>
    </source>
</evidence>
<evidence type="ECO:0000256" key="1">
    <source>
        <dbReference type="ARBA" id="ARBA00001974"/>
    </source>
</evidence>
<keyword evidence="3" id="KW-0285">Flavoprotein</keyword>
<comment type="similarity">
    <text evidence="2">Belongs to the GMC oxidoreductase family.</text>
</comment>
<dbReference type="PANTHER" id="PTHR11552">
    <property type="entry name" value="GLUCOSE-METHANOL-CHOLINE GMC OXIDOREDUCTASE"/>
    <property type="match status" value="1"/>
</dbReference>
<dbReference type="Pfam" id="PF00732">
    <property type="entry name" value="GMC_oxred_N"/>
    <property type="match status" value="1"/>
</dbReference>
<dbReference type="InterPro" id="IPR012132">
    <property type="entry name" value="GMC_OxRdtase"/>
</dbReference>
<dbReference type="Gene3D" id="3.50.50.60">
    <property type="entry name" value="FAD/NAD(P)-binding domain"/>
    <property type="match status" value="1"/>
</dbReference>
<dbReference type="Proteomes" id="UP001652740">
    <property type="component" value="Unplaced"/>
</dbReference>
<dbReference type="InterPro" id="IPR007867">
    <property type="entry name" value="GMC_OxRtase_C"/>
</dbReference>
<organism evidence="6 7">
    <name type="scientific">Galleria mellonella</name>
    <name type="common">Greater wax moth</name>
    <dbReference type="NCBI Taxonomy" id="7137"/>
    <lineage>
        <taxon>Eukaryota</taxon>
        <taxon>Metazoa</taxon>
        <taxon>Ecdysozoa</taxon>
        <taxon>Arthropoda</taxon>
        <taxon>Hexapoda</taxon>
        <taxon>Insecta</taxon>
        <taxon>Pterygota</taxon>
        <taxon>Neoptera</taxon>
        <taxon>Endopterygota</taxon>
        <taxon>Lepidoptera</taxon>
        <taxon>Glossata</taxon>
        <taxon>Ditrysia</taxon>
        <taxon>Pyraloidea</taxon>
        <taxon>Pyralidae</taxon>
        <taxon>Galleriinae</taxon>
        <taxon>Galleria</taxon>
    </lineage>
</organism>
<name>A0A6J1WVK9_GALME</name>
<keyword evidence="4" id="KW-0274">FAD</keyword>
<evidence type="ECO:0000256" key="2">
    <source>
        <dbReference type="ARBA" id="ARBA00010790"/>
    </source>
</evidence>
<evidence type="ECO:0000313" key="6">
    <source>
        <dbReference type="Proteomes" id="UP001652740"/>
    </source>
</evidence>
<protein>
    <submittedName>
        <fullName evidence="7">Ecdysone oxidase-like</fullName>
    </submittedName>
</protein>
<reference evidence="7" key="1">
    <citation type="submission" date="2025-08" db="UniProtKB">
        <authorList>
            <consortium name="RefSeq"/>
        </authorList>
    </citation>
    <scope>IDENTIFICATION</scope>
    <source>
        <tissue evidence="7">Whole larvae</tissue>
    </source>
</reference>
<dbReference type="InterPro" id="IPR036188">
    <property type="entry name" value="FAD/NAD-bd_sf"/>
</dbReference>